<organism evidence="3 4">
    <name type="scientific">Stylosanthes scabra</name>
    <dbReference type="NCBI Taxonomy" id="79078"/>
    <lineage>
        <taxon>Eukaryota</taxon>
        <taxon>Viridiplantae</taxon>
        <taxon>Streptophyta</taxon>
        <taxon>Embryophyta</taxon>
        <taxon>Tracheophyta</taxon>
        <taxon>Spermatophyta</taxon>
        <taxon>Magnoliopsida</taxon>
        <taxon>eudicotyledons</taxon>
        <taxon>Gunneridae</taxon>
        <taxon>Pentapetalae</taxon>
        <taxon>rosids</taxon>
        <taxon>fabids</taxon>
        <taxon>Fabales</taxon>
        <taxon>Fabaceae</taxon>
        <taxon>Papilionoideae</taxon>
        <taxon>50 kb inversion clade</taxon>
        <taxon>dalbergioids sensu lato</taxon>
        <taxon>Dalbergieae</taxon>
        <taxon>Pterocarpus clade</taxon>
        <taxon>Stylosanthes</taxon>
    </lineage>
</organism>
<evidence type="ECO:0000256" key="1">
    <source>
        <dbReference type="SAM" id="MobiDB-lite"/>
    </source>
</evidence>
<dbReference type="Proteomes" id="UP001341840">
    <property type="component" value="Unassembled WGS sequence"/>
</dbReference>
<evidence type="ECO:0000313" key="4">
    <source>
        <dbReference type="Proteomes" id="UP001341840"/>
    </source>
</evidence>
<keyword evidence="4" id="KW-1185">Reference proteome</keyword>
<feature type="compositionally biased region" description="Low complexity" evidence="1">
    <location>
        <begin position="257"/>
        <end position="270"/>
    </location>
</feature>
<dbReference type="InterPro" id="IPR004332">
    <property type="entry name" value="Transposase_MuDR"/>
</dbReference>
<proteinExistence type="predicted"/>
<evidence type="ECO:0000313" key="3">
    <source>
        <dbReference type="EMBL" id="MED6202295.1"/>
    </source>
</evidence>
<feature type="region of interest" description="Disordered" evidence="1">
    <location>
        <begin position="117"/>
        <end position="143"/>
    </location>
</feature>
<comment type="caution">
    <text evidence="3">The sequence shown here is derived from an EMBL/GenBank/DDBJ whole genome shotgun (WGS) entry which is preliminary data.</text>
</comment>
<dbReference type="Pfam" id="PF03108">
    <property type="entry name" value="DBD_Tnp_Mut"/>
    <property type="match status" value="1"/>
</dbReference>
<name>A0ABU6XZ36_9FABA</name>
<feature type="compositionally biased region" description="Acidic residues" evidence="1">
    <location>
        <begin position="204"/>
        <end position="219"/>
    </location>
</feature>
<dbReference type="EMBL" id="JASCZI010214922">
    <property type="protein sequence ID" value="MED6202295.1"/>
    <property type="molecule type" value="Genomic_DNA"/>
</dbReference>
<feature type="domain" description="Transposase MuDR plant" evidence="2">
    <location>
        <begin position="275"/>
        <end position="335"/>
    </location>
</feature>
<gene>
    <name evidence="3" type="ORF">PIB30_103904</name>
</gene>
<protein>
    <recommendedName>
        <fullName evidence="2">Transposase MuDR plant domain-containing protein</fullName>
    </recommendedName>
</protein>
<reference evidence="3 4" key="1">
    <citation type="journal article" date="2023" name="Plants (Basel)">
        <title>Bridging the Gap: Combining Genomics and Transcriptomics Approaches to Understand Stylosanthes scabra, an Orphan Legume from the Brazilian Caatinga.</title>
        <authorList>
            <person name="Ferreira-Neto J.R.C."/>
            <person name="da Silva M.D."/>
            <person name="Binneck E."/>
            <person name="de Melo N.F."/>
            <person name="da Silva R.H."/>
            <person name="de Melo A.L.T.M."/>
            <person name="Pandolfi V."/>
            <person name="Bustamante F.O."/>
            <person name="Brasileiro-Vidal A.C."/>
            <person name="Benko-Iseppon A.M."/>
        </authorList>
    </citation>
    <scope>NUCLEOTIDE SEQUENCE [LARGE SCALE GENOMIC DNA]</scope>
    <source>
        <tissue evidence="3">Leaves</tissue>
    </source>
</reference>
<feature type="region of interest" description="Disordered" evidence="1">
    <location>
        <begin position="164"/>
        <end position="271"/>
    </location>
</feature>
<accession>A0ABU6XZ36</accession>
<sequence>MEGDESFVALVHHHGKIKHRSRGGVKFTDKSPSNIFLTSRTTLSELQRIIIRKLGLDSRKRVRIYYRIPISVVAQGMKYGCLAIEGDDDLQIVFHCRRQFPEVRTMELFVEVADSLASSGGSAPHPRPVNAGGPSGSRHQVASPSFDFNLQPEAAIGGTELGDYSRFGVPEPDGAILPPVSLPAFEGVPEPDPQVEEALRADDSDVEPEFIEEDSDDETGPAPPPQRDTSSSGTQQYPRHLSNLNLDALSGPGRGASGSSSGAQASQGSSTPAEFVVGQSFHTKEEAVLSVKNYNIRRGVEYRVMESDHAKYLGKCKEFGKGCNWLIRLTLRKKEGSVGSTQVQWAAYMFGHGRLE</sequence>
<evidence type="ECO:0000259" key="2">
    <source>
        <dbReference type="Pfam" id="PF03108"/>
    </source>
</evidence>
<feature type="compositionally biased region" description="Polar residues" evidence="1">
    <location>
        <begin position="227"/>
        <end position="245"/>
    </location>
</feature>